<feature type="region of interest" description="Disordered" evidence="1">
    <location>
        <begin position="1"/>
        <end position="68"/>
    </location>
</feature>
<feature type="compositionally biased region" description="Acidic residues" evidence="1">
    <location>
        <begin position="529"/>
        <end position="545"/>
    </location>
</feature>
<feature type="compositionally biased region" description="Acidic residues" evidence="1">
    <location>
        <begin position="661"/>
        <end position="676"/>
    </location>
</feature>
<evidence type="ECO:0000313" key="2">
    <source>
        <dbReference type="EMBL" id="CAE0711418.1"/>
    </source>
</evidence>
<feature type="compositionally biased region" description="Low complexity" evidence="1">
    <location>
        <begin position="140"/>
        <end position="150"/>
    </location>
</feature>
<feature type="compositionally biased region" description="Basic and acidic residues" evidence="1">
    <location>
        <begin position="166"/>
        <end position="181"/>
    </location>
</feature>
<feature type="compositionally biased region" description="Polar residues" evidence="1">
    <location>
        <begin position="308"/>
        <end position="320"/>
    </location>
</feature>
<feature type="compositionally biased region" description="Polar residues" evidence="1">
    <location>
        <begin position="410"/>
        <end position="419"/>
    </location>
</feature>
<feature type="compositionally biased region" description="Polar residues" evidence="1">
    <location>
        <begin position="366"/>
        <end position="376"/>
    </location>
</feature>
<dbReference type="EMBL" id="HBIX01005243">
    <property type="protein sequence ID" value="CAE0711418.1"/>
    <property type="molecule type" value="Transcribed_RNA"/>
</dbReference>
<accession>A0A7S4ACV9</accession>
<dbReference type="AlphaFoldDB" id="A0A7S4ACV9"/>
<feature type="region of interest" description="Disordered" evidence="1">
    <location>
        <begin position="301"/>
        <end position="381"/>
    </location>
</feature>
<feature type="compositionally biased region" description="Polar residues" evidence="1">
    <location>
        <begin position="41"/>
        <end position="52"/>
    </location>
</feature>
<organism evidence="2">
    <name type="scientific">Pseudo-nitzschia australis</name>
    <dbReference type="NCBI Taxonomy" id="44445"/>
    <lineage>
        <taxon>Eukaryota</taxon>
        <taxon>Sar</taxon>
        <taxon>Stramenopiles</taxon>
        <taxon>Ochrophyta</taxon>
        <taxon>Bacillariophyta</taxon>
        <taxon>Bacillariophyceae</taxon>
        <taxon>Bacillariophycidae</taxon>
        <taxon>Bacillariales</taxon>
        <taxon>Bacillariaceae</taxon>
        <taxon>Pseudo-nitzschia</taxon>
    </lineage>
</organism>
<reference evidence="2" key="1">
    <citation type="submission" date="2021-01" db="EMBL/GenBank/DDBJ databases">
        <authorList>
            <person name="Corre E."/>
            <person name="Pelletier E."/>
            <person name="Niang G."/>
            <person name="Scheremetjew M."/>
            <person name="Finn R."/>
            <person name="Kale V."/>
            <person name="Holt S."/>
            <person name="Cochrane G."/>
            <person name="Meng A."/>
            <person name="Brown T."/>
            <person name="Cohen L."/>
        </authorList>
    </citation>
    <scope>NUCLEOTIDE SEQUENCE</scope>
    <source>
        <strain evidence="2">10249 10 AB</strain>
    </source>
</reference>
<name>A0A7S4ACV9_9STRA</name>
<feature type="compositionally biased region" description="Basic residues" evidence="1">
    <location>
        <begin position="725"/>
        <end position="747"/>
    </location>
</feature>
<feature type="region of interest" description="Disordered" evidence="1">
    <location>
        <begin position="774"/>
        <end position="796"/>
    </location>
</feature>
<feature type="compositionally biased region" description="Polar residues" evidence="1">
    <location>
        <begin position="493"/>
        <end position="506"/>
    </location>
</feature>
<gene>
    <name evidence="2" type="ORF">PAUS00366_LOCUS4170</name>
</gene>
<feature type="compositionally biased region" description="Acidic residues" evidence="1">
    <location>
        <begin position="608"/>
        <end position="621"/>
    </location>
</feature>
<feature type="compositionally biased region" description="Acidic residues" evidence="1">
    <location>
        <begin position="156"/>
        <end position="165"/>
    </location>
</feature>
<feature type="compositionally biased region" description="Basic residues" evidence="1">
    <location>
        <begin position="507"/>
        <end position="519"/>
    </location>
</feature>
<proteinExistence type="predicted"/>
<feature type="compositionally biased region" description="Basic residues" evidence="1">
    <location>
        <begin position="570"/>
        <end position="588"/>
    </location>
</feature>
<feature type="compositionally biased region" description="Basic residues" evidence="1">
    <location>
        <begin position="7"/>
        <end position="19"/>
    </location>
</feature>
<feature type="compositionally biased region" description="Basic and acidic residues" evidence="1">
    <location>
        <begin position="559"/>
        <end position="569"/>
    </location>
</feature>
<feature type="compositionally biased region" description="Basic residues" evidence="1">
    <location>
        <begin position="784"/>
        <end position="796"/>
    </location>
</feature>
<feature type="region of interest" description="Disordered" evidence="1">
    <location>
        <begin position="408"/>
        <end position="762"/>
    </location>
</feature>
<evidence type="ECO:0000256" key="1">
    <source>
        <dbReference type="SAM" id="MobiDB-lite"/>
    </source>
</evidence>
<feature type="compositionally biased region" description="Low complexity" evidence="1">
    <location>
        <begin position="208"/>
        <end position="222"/>
    </location>
</feature>
<feature type="compositionally biased region" description="Low complexity" evidence="1">
    <location>
        <begin position="474"/>
        <end position="492"/>
    </location>
</feature>
<sequence>MASSSSAKKKAVATKRSKNAKPITSGTSKARKPRVVKVQRGNGSVANETPSLRRNKPATKTTKSEKARKAVVLPPDWPVTSQALEFPAEASALRPGSLLRNSCSGSDIQLARSACAPVNFDKGKGKFLLVFPGKFSFGGSDNSNSNNSDNRNQEDSQQDNDSDDVGDLKPKATSAEEKSGDTETLCPVHDGNIDNTTTTTTNAEKTGSSSSNINTNINSSNNRKTTMGRIEGLRTDSPSFRIPFPQLNKSLVFPGKKITTTSKYLALSCSNKKKGTVQCKNIFSSAIVFGMPRWEAMSLEGRKDESVSRQIPSATTSASIDTAKEDHPITQTNTNGSDDNEDDGKIIRPPFLHYGGSERTLDGATRSRSNATNKSTDLSKIENEKDRVPIWSNYSTIDGYGNDKPPSAFDFSSMSTTKATAPPFNKKQKTIKSHDSFPENGSHDDDDETNNEKESDSDSDASFTIGRSKRRKPTTSATSTITTSPSSKTSQTDNNNNPLLSATKTRSAPRRQASMKKKRYMEGEKEESSNDDDDDDRSISDDGEDSSAKRGSEDEEVQVVDKEGESLTKKDKRISRKATHSSSRKLQKAKNGAKGVGKISVAKKEIIDVDTDDDNDDDNDSDSSSSVFADGEESSASAGRRVSVRRKSSGKKCTSYKEINESDIDETMEEDSETEDEIKNNNSSSQKKNSKAGKGRQEKMKKSPQASSKPRGRSKSVTTNESGSRKRKASQPRSKRGVSVTRSKKPRIHESANSSSTRDDAKAKIIITQSPSSLASPLLGVKNPFRRRHKKASPARKVRTGVLDLTRDDEFAFG</sequence>
<protein>
    <submittedName>
        <fullName evidence="2">Uncharacterized protein</fullName>
    </submittedName>
</protein>
<feature type="compositionally biased region" description="Basic and acidic residues" evidence="1">
    <location>
        <begin position="432"/>
        <end position="443"/>
    </location>
</feature>
<feature type="region of interest" description="Disordered" evidence="1">
    <location>
        <begin position="139"/>
        <end position="224"/>
    </location>
</feature>